<dbReference type="Gene3D" id="3.40.1090.10">
    <property type="entry name" value="Cytosolic phospholipase A2 catalytic domain"/>
    <property type="match status" value="1"/>
</dbReference>
<reference evidence="5" key="1">
    <citation type="submission" date="2022-01" db="EMBL/GenBank/DDBJ databases">
        <authorList>
            <person name="Braso-Vives M."/>
        </authorList>
    </citation>
    <scope>NUCLEOTIDE SEQUENCE</scope>
</reference>
<dbReference type="GO" id="GO:0016787">
    <property type="term" value="F:hydrolase activity"/>
    <property type="evidence" value="ECO:0007669"/>
    <property type="project" value="UniProtKB-UniRule"/>
</dbReference>
<dbReference type="GO" id="GO:0016042">
    <property type="term" value="P:lipid catabolic process"/>
    <property type="evidence" value="ECO:0007669"/>
    <property type="project" value="UniProtKB-UniRule"/>
</dbReference>
<accession>A0A8K0EI95</accession>
<feature type="active site" description="Nucleophile" evidence="2">
    <location>
        <position position="66"/>
    </location>
</feature>
<name>A0A8K0EI95_BRALA</name>
<feature type="region of interest" description="Disordered" evidence="3">
    <location>
        <begin position="369"/>
        <end position="388"/>
    </location>
</feature>
<dbReference type="Proteomes" id="UP000838412">
    <property type="component" value="Chromosome 19"/>
</dbReference>
<sequence>MGQSQSQPPRPKLPETKVGSFADRQFPFENIVLEGGGAKGIAYIGSCKVLEDAGIMPQIKRFAGTSAGAITAALLAIGMTSQELLEELSAQNLLDVVLDTSWTKTSWIPGMKKLGQVWDVFQNKGACPGNKFLEWFGDILDRNLKKRGLPLDRDVTFDQIYNVLGKELCIVAYNMNYNRESFLHVKTTPVMRVREAVRMSMSIPVVFQPYTLANLFTYIDGGLAANFPLYAFDGWYLSMDKEDTFYKRLNRLKDGDRRLIRRVFYPEYRWERFESEGPQEFEKTLGVLIFSDTDREVYQDQFQERLDELAKKDASFRKSRPDTEKARKFAQQTLRQEAAKEAGIKSFEALVNNRMKTLIQRITGYDDTDGGTIDVPETQSLSGGAEGMPDGGEEALLIAMAADPPPPMEPKITVEEARRKFFEIVTEDDVKAMQVTTKEEAFKELFLDVYGNLTVERVLNMYENYAPLQVAKRRILGTRCVESTGQFYGTLLDFVGSKNHLSEADIGRCIGVDVDYLSTMDFDMTPTDMEFLMAQGATAATAYIVEYVERKQPPHKV</sequence>
<protein>
    <submittedName>
        <fullName evidence="5">PNPLA6 protein</fullName>
    </submittedName>
</protein>
<feature type="short sequence motif" description="GXGXXG" evidence="2">
    <location>
        <begin position="35"/>
        <end position="40"/>
    </location>
</feature>
<proteinExistence type="predicted"/>
<feature type="active site" description="Proton acceptor" evidence="2">
    <location>
        <position position="220"/>
    </location>
</feature>
<dbReference type="PANTHER" id="PTHR46394">
    <property type="entry name" value="ANNEXIN"/>
    <property type="match status" value="1"/>
</dbReference>
<organism evidence="5 6">
    <name type="scientific">Branchiostoma lanceolatum</name>
    <name type="common">Common lancelet</name>
    <name type="synonym">Amphioxus lanceolatum</name>
    <dbReference type="NCBI Taxonomy" id="7740"/>
    <lineage>
        <taxon>Eukaryota</taxon>
        <taxon>Metazoa</taxon>
        <taxon>Chordata</taxon>
        <taxon>Cephalochordata</taxon>
        <taxon>Leptocardii</taxon>
        <taxon>Amphioxiformes</taxon>
        <taxon>Branchiostomatidae</taxon>
        <taxon>Branchiostoma</taxon>
    </lineage>
</organism>
<dbReference type="PROSITE" id="PS51635">
    <property type="entry name" value="PNPLA"/>
    <property type="match status" value="1"/>
</dbReference>
<evidence type="ECO:0000259" key="4">
    <source>
        <dbReference type="PROSITE" id="PS51635"/>
    </source>
</evidence>
<evidence type="ECO:0000256" key="1">
    <source>
        <dbReference type="ARBA" id="ARBA00023098"/>
    </source>
</evidence>
<dbReference type="PANTHER" id="PTHR46394:SF1">
    <property type="entry name" value="PNPLA DOMAIN-CONTAINING PROTEIN"/>
    <property type="match status" value="1"/>
</dbReference>
<keyword evidence="6" id="KW-1185">Reference proteome</keyword>
<dbReference type="InterPro" id="IPR016035">
    <property type="entry name" value="Acyl_Trfase/lysoPLipase"/>
</dbReference>
<evidence type="ECO:0000256" key="2">
    <source>
        <dbReference type="PROSITE-ProRule" id="PRU01161"/>
    </source>
</evidence>
<dbReference type="OrthoDB" id="407298at2759"/>
<dbReference type="InterPro" id="IPR002641">
    <property type="entry name" value="PNPLA_dom"/>
</dbReference>
<keyword evidence="2" id="KW-0442">Lipid degradation</keyword>
<dbReference type="InterPro" id="IPR052580">
    <property type="entry name" value="Lipid_Hydrolase"/>
</dbReference>
<dbReference type="Pfam" id="PF01734">
    <property type="entry name" value="Patatin"/>
    <property type="match status" value="1"/>
</dbReference>
<dbReference type="CDD" id="cd07207">
    <property type="entry name" value="Pat_ExoU_VipD_like"/>
    <property type="match status" value="1"/>
</dbReference>
<evidence type="ECO:0000256" key="3">
    <source>
        <dbReference type="SAM" id="MobiDB-lite"/>
    </source>
</evidence>
<evidence type="ECO:0000313" key="5">
    <source>
        <dbReference type="EMBL" id="CAH1252423.1"/>
    </source>
</evidence>
<dbReference type="AlphaFoldDB" id="A0A8K0EI95"/>
<feature type="domain" description="PNPLA" evidence="4">
    <location>
        <begin position="31"/>
        <end position="233"/>
    </location>
</feature>
<feature type="short sequence motif" description="DGA/G" evidence="2">
    <location>
        <begin position="220"/>
        <end position="222"/>
    </location>
</feature>
<keyword evidence="2" id="KW-0378">Hydrolase</keyword>
<gene>
    <name evidence="5" type="primary">PNPLA6</name>
    <name evidence="5" type="ORF">BLAG_LOCUS12504</name>
</gene>
<evidence type="ECO:0000313" key="6">
    <source>
        <dbReference type="Proteomes" id="UP000838412"/>
    </source>
</evidence>
<keyword evidence="1 2" id="KW-0443">Lipid metabolism</keyword>
<dbReference type="EMBL" id="OV696704">
    <property type="protein sequence ID" value="CAH1252423.1"/>
    <property type="molecule type" value="Genomic_DNA"/>
</dbReference>
<feature type="short sequence motif" description="GXSXG" evidence="2">
    <location>
        <begin position="64"/>
        <end position="68"/>
    </location>
</feature>
<dbReference type="SUPFAM" id="SSF52151">
    <property type="entry name" value="FabD/lysophospholipase-like"/>
    <property type="match status" value="1"/>
</dbReference>